<dbReference type="InterPro" id="IPR037069">
    <property type="entry name" value="AcylCoA_DH/ox_N_sf"/>
</dbReference>
<evidence type="ECO:0000256" key="5">
    <source>
        <dbReference type="ARBA" id="ARBA00022448"/>
    </source>
</evidence>
<evidence type="ECO:0000256" key="4">
    <source>
        <dbReference type="ARBA" id="ARBA00010290"/>
    </source>
</evidence>
<dbReference type="GO" id="GO:0008810">
    <property type="term" value="F:cellulase activity"/>
    <property type="evidence" value="ECO:0007669"/>
    <property type="project" value="UniProtKB-UniRule"/>
</dbReference>
<dbReference type="GO" id="GO:0046872">
    <property type="term" value="F:metal ion binding"/>
    <property type="evidence" value="ECO:0007669"/>
    <property type="project" value="UniProtKB-KW"/>
</dbReference>
<dbReference type="InterPro" id="IPR024156">
    <property type="entry name" value="Small_GTPase_ARF"/>
</dbReference>
<dbReference type="Gene3D" id="1.20.140.10">
    <property type="entry name" value="Butyryl-CoA Dehydrogenase, subunit A, domain 3"/>
    <property type="match status" value="1"/>
</dbReference>
<keyword evidence="9 20" id="KW-0479">Metal-binding</keyword>
<evidence type="ECO:0000256" key="10">
    <source>
        <dbReference type="ARBA" id="ARBA00022741"/>
    </source>
</evidence>
<dbReference type="InterPro" id="IPR005225">
    <property type="entry name" value="Small_GTP-bd"/>
</dbReference>
<comment type="caution">
    <text evidence="23">The sequence shown here is derived from an EMBL/GenBank/DDBJ whole genome shotgun (WGS) entry which is preliminary data.</text>
</comment>
<dbReference type="InterPro" id="IPR005103">
    <property type="entry name" value="AA9_LPMO"/>
</dbReference>
<dbReference type="Pfam" id="PF00025">
    <property type="entry name" value="Arf"/>
    <property type="match status" value="1"/>
</dbReference>
<dbReference type="SMART" id="SM00175">
    <property type="entry name" value="RAB"/>
    <property type="match status" value="1"/>
</dbReference>
<feature type="binding site" evidence="20">
    <location>
        <position position="48"/>
    </location>
    <ligand>
        <name>Mg(2+)</name>
        <dbReference type="ChEBI" id="CHEBI:18420"/>
    </ligand>
</feature>
<reference evidence="23 24" key="1">
    <citation type="submission" date="2019-03" db="EMBL/GenBank/DDBJ databases">
        <title>Sequencing 25 genomes of Wallemia mellicola.</title>
        <authorList>
            <person name="Gostincar C."/>
        </authorList>
    </citation>
    <scope>NUCLEOTIDE SEQUENCE [LARGE SCALE GENOMIC DNA]</scope>
    <source>
        <strain evidence="23 24">EXF-8738</strain>
    </source>
</reference>
<dbReference type="GO" id="GO:0030245">
    <property type="term" value="P:cellulose catabolic process"/>
    <property type="evidence" value="ECO:0007669"/>
    <property type="project" value="UniProtKB-UniRule"/>
</dbReference>
<evidence type="ECO:0000256" key="8">
    <source>
        <dbReference type="ARBA" id="ARBA00022707"/>
    </source>
</evidence>
<keyword evidence="16 19" id="KW-0342">GTP-binding</keyword>
<dbReference type="Gene3D" id="3.10.120.10">
    <property type="entry name" value="Cytochrome b5-like heme/steroid binding domain"/>
    <property type="match status" value="1"/>
</dbReference>
<dbReference type="GO" id="GO:0003924">
    <property type="term" value="F:GTPase activity"/>
    <property type="evidence" value="ECO:0007669"/>
    <property type="project" value="InterPro"/>
</dbReference>
<evidence type="ECO:0000256" key="16">
    <source>
        <dbReference type="ARBA" id="ARBA00023134"/>
    </source>
</evidence>
<dbReference type="InterPro" id="IPR036250">
    <property type="entry name" value="AcylCo_DH-like_C"/>
</dbReference>
<dbReference type="CDD" id="cd21175">
    <property type="entry name" value="LPMO_AA9"/>
    <property type="match status" value="1"/>
</dbReference>
<comment type="cofactor">
    <cofactor evidence="1">
        <name>FAD</name>
        <dbReference type="ChEBI" id="CHEBI:57692"/>
    </cofactor>
</comment>
<dbReference type="GO" id="GO:0005576">
    <property type="term" value="C:extracellular region"/>
    <property type="evidence" value="ECO:0007669"/>
    <property type="project" value="UniProtKB-SubCell"/>
</dbReference>
<evidence type="ECO:0000259" key="22">
    <source>
        <dbReference type="PROSITE" id="PS50255"/>
    </source>
</evidence>
<evidence type="ECO:0000256" key="3">
    <source>
        <dbReference type="ARBA" id="ARBA00009347"/>
    </source>
</evidence>
<evidence type="ECO:0000256" key="11">
    <source>
        <dbReference type="ARBA" id="ARBA00022827"/>
    </source>
</evidence>
<dbReference type="GO" id="GO:0020037">
    <property type="term" value="F:heme binding"/>
    <property type="evidence" value="ECO:0007669"/>
    <property type="project" value="InterPro"/>
</dbReference>
<keyword evidence="10 19" id="KW-0547">Nucleotide-binding</keyword>
<keyword evidence="20" id="KW-0460">Magnesium</keyword>
<dbReference type="Pfam" id="PF00173">
    <property type="entry name" value="Cyt-b5"/>
    <property type="match status" value="1"/>
</dbReference>
<evidence type="ECO:0000256" key="19">
    <source>
        <dbReference type="PIRSR" id="PIRSR606689-1"/>
    </source>
</evidence>
<keyword evidence="8" id="KW-0519">Myristate</keyword>
<evidence type="ECO:0000256" key="2">
    <source>
        <dbReference type="ARBA" id="ARBA00004555"/>
    </source>
</evidence>
<dbReference type="Gene3D" id="1.10.540.10">
    <property type="entry name" value="Acyl-CoA dehydrogenase/oxidase, N-terminal domain"/>
    <property type="match status" value="1"/>
</dbReference>
<dbReference type="EC" id="1.14.99.56" evidence="21"/>
<dbReference type="SUPFAM" id="SSF47203">
    <property type="entry name" value="Acyl-CoA dehydrogenase C-terminal domain-like"/>
    <property type="match status" value="1"/>
</dbReference>
<dbReference type="FunFam" id="3.40.50.300:FF:003500">
    <property type="entry name" value="ADP-ribosylation factor 1"/>
    <property type="match status" value="1"/>
</dbReference>
<dbReference type="Proteomes" id="UP000305647">
    <property type="component" value="Unassembled WGS sequence"/>
</dbReference>
<comment type="subcellular location">
    <subcellularLocation>
        <location evidence="2">Golgi apparatus</location>
    </subcellularLocation>
    <subcellularLocation>
        <location evidence="21">Secreted</location>
    </subcellularLocation>
</comment>
<dbReference type="InterPro" id="IPR018506">
    <property type="entry name" value="Cyt_B5_heme-BS"/>
</dbReference>
<keyword evidence="6" id="KW-0349">Heme</keyword>
<dbReference type="Pfam" id="PF03443">
    <property type="entry name" value="AA9"/>
    <property type="match status" value="1"/>
</dbReference>
<keyword evidence="5" id="KW-0813">Transport</keyword>
<keyword evidence="17" id="KW-0449">Lipoprotein</keyword>
<comment type="similarity">
    <text evidence="3">Belongs to the acyl-CoA dehydrogenase family.</text>
</comment>
<dbReference type="CDD" id="cd04150">
    <property type="entry name" value="Arf1_5_like"/>
    <property type="match status" value="1"/>
</dbReference>
<dbReference type="Pfam" id="PF02771">
    <property type="entry name" value="Acyl-CoA_dh_N"/>
    <property type="match status" value="1"/>
</dbReference>
<keyword evidence="21" id="KW-0119">Carbohydrate metabolism</keyword>
<dbReference type="GO" id="GO:0016627">
    <property type="term" value="F:oxidoreductase activity, acting on the CH-CH group of donors"/>
    <property type="evidence" value="ECO:0007669"/>
    <property type="project" value="InterPro"/>
</dbReference>
<evidence type="ECO:0000313" key="24">
    <source>
        <dbReference type="Proteomes" id="UP000305647"/>
    </source>
</evidence>
<comment type="function">
    <text evidence="18">GTP-binding protein involved in protein trafficking; may modulate vesicle budding and uncoating within the Golgi apparatus.</text>
</comment>
<dbReference type="AlphaFoldDB" id="A0A4T0PHU7"/>
<comment type="catalytic activity">
    <reaction evidence="21">
        <text>[(1-&gt;4)-beta-D-glucosyl]n+m + reduced acceptor + O2 = 4-dehydro-beta-D-glucosyl-[(1-&gt;4)-beta-D-glucosyl]n-1 + [(1-&gt;4)-beta-D-glucosyl]m + acceptor + H2O.</text>
        <dbReference type="EC" id="1.14.99.56"/>
    </reaction>
</comment>
<feature type="binding site" evidence="19">
    <location>
        <begin position="24"/>
        <end position="31"/>
    </location>
    <ligand>
        <name>GTP</name>
        <dbReference type="ChEBI" id="CHEBI:37565"/>
    </ligand>
</feature>
<dbReference type="Gene3D" id="2.70.50.70">
    <property type="match status" value="1"/>
</dbReference>
<name>A0A4T0PHU7_9BASI</name>
<keyword evidence="21" id="KW-0136">Cellulose degradation</keyword>
<dbReference type="SMART" id="SM01117">
    <property type="entry name" value="Cyt-b5"/>
    <property type="match status" value="1"/>
</dbReference>
<dbReference type="InterPro" id="IPR006689">
    <property type="entry name" value="Small_GTPase_ARF/SAR"/>
</dbReference>
<evidence type="ECO:0000256" key="14">
    <source>
        <dbReference type="ARBA" id="ARBA00023004"/>
    </source>
</evidence>
<dbReference type="InterPro" id="IPR001199">
    <property type="entry name" value="Cyt_B5-like_heme/steroid-bd"/>
</dbReference>
<keyword evidence="12" id="KW-0931">ER-Golgi transport</keyword>
<keyword evidence="13" id="KW-0653">Protein transport</keyword>
<keyword evidence="21" id="KW-1015">Disulfide bond</keyword>
<keyword evidence="21" id="KW-0624">Polysaccharide degradation</keyword>
<dbReference type="InterPro" id="IPR027417">
    <property type="entry name" value="P-loop_NTPase"/>
</dbReference>
<dbReference type="GO" id="GO:0050660">
    <property type="term" value="F:flavin adenine dinucleotide binding"/>
    <property type="evidence" value="ECO:0007669"/>
    <property type="project" value="InterPro"/>
</dbReference>
<dbReference type="SUPFAM" id="SSF56645">
    <property type="entry name" value="Acyl-CoA dehydrogenase NM domain-like"/>
    <property type="match status" value="1"/>
</dbReference>
<dbReference type="SUPFAM" id="SSF52540">
    <property type="entry name" value="P-loop containing nucleoside triphosphate hydrolases"/>
    <property type="match status" value="1"/>
</dbReference>
<dbReference type="InterPro" id="IPR046373">
    <property type="entry name" value="Acyl-CoA_Oxase/DH_mid-dom_sf"/>
</dbReference>
<dbReference type="GO" id="GO:0015031">
    <property type="term" value="P:protein transport"/>
    <property type="evidence" value="ECO:0007669"/>
    <property type="project" value="UniProtKB-KW"/>
</dbReference>
<feature type="binding site" evidence="19">
    <location>
        <position position="70"/>
    </location>
    <ligand>
        <name>GTP</name>
        <dbReference type="ChEBI" id="CHEBI:37565"/>
    </ligand>
</feature>
<comment type="similarity">
    <text evidence="4">Belongs to the small GTPase superfamily. Arf family.</text>
</comment>
<evidence type="ECO:0000313" key="23">
    <source>
        <dbReference type="EMBL" id="TIC25311.1"/>
    </source>
</evidence>
<organism evidence="23 24">
    <name type="scientific">Wallemia mellicola</name>
    <dbReference type="NCBI Taxonomy" id="1708541"/>
    <lineage>
        <taxon>Eukaryota</taxon>
        <taxon>Fungi</taxon>
        <taxon>Dikarya</taxon>
        <taxon>Basidiomycota</taxon>
        <taxon>Wallemiomycotina</taxon>
        <taxon>Wallemiomycetes</taxon>
        <taxon>Wallemiales</taxon>
        <taxon>Wallemiaceae</taxon>
        <taxon>Wallemia</taxon>
    </lineage>
</organism>
<comment type="function">
    <text evidence="21">Lytic polysaccharide monooxygenase (LMPO) that depolymerizes crystalline and amorphous polysaccharides via the oxidation of scissile alpha- or beta-(1-4)-glycosidic bonds, yielding C1 and/or C4 oxidation products. Catalysis by LPMOs requires the reduction of the active-site copper from Cu(II) to Cu(I) by a reducing agent and H(2)O(2) or O(2) as a cosubstrate.</text>
</comment>
<dbReference type="EMBL" id="SPRO01000059">
    <property type="protein sequence ID" value="TIC25311.1"/>
    <property type="molecule type" value="Genomic_DNA"/>
</dbReference>
<dbReference type="PANTHER" id="PTHR11711">
    <property type="entry name" value="ADP RIBOSYLATION FACTOR-RELATED"/>
    <property type="match status" value="1"/>
</dbReference>
<dbReference type="SMART" id="SM00178">
    <property type="entry name" value="SAR"/>
    <property type="match status" value="1"/>
</dbReference>
<evidence type="ECO:0000256" key="20">
    <source>
        <dbReference type="PIRSR" id="PIRSR606689-2"/>
    </source>
</evidence>
<dbReference type="InterPro" id="IPR009100">
    <property type="entry name" value="AcylCoA_DH/oxidase_NM_dom_sf"/>
</dbReference>
<dbReference type="GO" id="GO:0005525">
    <property type="term" value="F:GTP binding"/>
    <property type="evidence" value="ECO:0007669"/>
    <property type="project" value="UniProtKB-KW"/>
</dbReference>
<gene>
    <name evidence="23" type="ORF">E3Q10_03799</name>
</gene>
<dbReference type="PROSITE" id="PS00191">
    <property type="entry name" value="CYTOCHROME_B5_1"/>
    <property type="match status" value="1"/>
</dbReference>
<dbReference type="GO" id="GO:0016192">
    <property type="term" value="P:vesicle-mediated transport"/>
    <property type="evidence" value="ECO:0007669"/>
    <property type="project" value="UniProtKB-KW"/>
</dbReference>
<dbReference type="SMART" id="SM00177">
    <property type="entry name" value="ARF"/>
    <property type="match status" value="1"/>
</dbReference>
<dbReference type="GO" id="GO:0005794">
    <property type="term" value="C:Golgi apparatus"/>
    <property type="evidence" value="ECO:0007669"/>
    <property type="project" value="UniProtKB-SubCell"/>
</dbReference>
<proteinExistence type="inferred from homology"/>
<feature type="binding site" evidence="19">
    <location>
        <begin position="126"/>
        <end position="129"/>
    </location>
    <ligand>
        <name>GTP</name>
        <dbReference type="ChEBI" id="CHEBI:37565"/>
    </ligand>
</feature>
<dbReference type="NCBIfam" id="TIGR00231">
    <property type="entry name" value="small_GTP"/>
    <property type="match status" value="1"/>
</dbReference>
<dbReference type="InterPro" id="IPR006091">
    <property type="entry name" value="Acyl-CoA_Oxase/DH_mid-dom"/>
</dbReference>
<dbReference type="PROSITE" id="PS50255">
    <property type="entry name" value="CYTOCHROME_B5_2"/>
    <property type="match status" value="1"/>
</dbReference>
<accession>A0A4T0PHU7</accession>
<dbReference type="InterPro" id="IPR009075">
    <property type="entry name" value="AcylCo_DH/oxidase_C"/>
</dbReference>
<keyword evidence="15" id="KW-0333">Golgi apparatus</keyword>
<keyword evidence="7" id="KW-0285">Flavoprotein</keyword>
<dbReference type="PRINTS" id="PR00328">
    <property type="entry name" value="SAR1GTPBP"/>
</dbReference>
<dbReference type="GO" id="GO:0030248">
    <property type="term" value="F:cellulose binding"/>
    <property type="evidence" value="ECO:0007669"/>
    <property type="project" value="UniProtKB-UniRule"/>
</dbReference>
<evidence type="ECO:0000256" key="7">
    <source>
        <dbReference type="ARBA" id="ARBA00022630"/>
    </source>
</evidence>
<keyword evidence="21" id="KW-0964">Secreted</keyword>
<evidence type="ECO:0000256" key="21">
    <source>
        <dbReference type="RuleBase" id="RU368122"/>
    </source>
</evidence>
<dbReference type="InterPro" id="IPR036400">
    <property type="entry name" value="Cyt_B5-like_heme/steroid_sf"/>
</dbReference>
<comment type="domain">
    <text evidence="21">Has a modular structure: an endo-beta-1,4-glucanase catalytic module at the N-terminus, a linker rich in serines and threonines, and a C-terminal carbohydrate-binding module (CBM).</text>
</comment>
<protein>
    <recommendedName>
        <fullName evidence="21">AA9 family lytic polysaccharide monooxygenase</fullName>
        <ecNumber evidence="21">1.14.99.56</ecNumber>
    </recommendedName>
    <alternativeName>
        <fullName evidence="21">Endo-beta-1,4-glucanase</fullName>
    </alternativeName>
    <alternativeName>
        <fullName evidence="21">Glycosyl hydrolase 61 family protein</fullName>
    </alternativeName>
</protein>
<sequence>MGLSVSKLLSTLFGKKEMRILMVGLDAAGKTTILYKLKLGEIVTTIPTIGFNVETVEYKNISFTVWDVGGQDKIRPLWRHYFQNTQGIIFVVDSNDRERVTEAREELQRMLNEDELRDAHLLVFANKQDLPNAMNAAEITDKLGLHSLRQRTWYIQATCATSGDGLYEGLEWLSTNLKNKMSIGVTPLSLTTKMSTKIYSRDDISKHNTKGDLWIVIDSMIYDVSKFMNMHPGGASVFLDEEVAGQDATEQFFNLHRVEVLQKPQYKRLIVGQVENEKPIVKFPQPGDLSEVPYGEPSWLSKAYHSPYYNDSHKALQKWMRKFVDTVITPDAIAREKDGKRFSDDVVKKMAQYEINAMRLGPGKHLHGRTLAEGIVKPEEFDYIHEMVINQELVRHGQRGYGDGLLAGMVIGLPPVLNFGSEELKKRIIPEVLSGEKFISLAISEAFAGSDVANLRTTAKKSEDGKHWIINGTKKWITNGTFSDYFSVGCKTEGGLTMILVERTEGVSTEQIKTSYSTTAGTAFITFDDVKVPVENTLGPEDGGLLVILSNFNHERFVMATASVRSIRFVIEECFKWANQRKVFGKTLLGQPVIRYKLAGMVAKAESLQAWLEYIGFQMTKMSYKEQSRYLAGPIALLKMQCTRVENSVADDAVQIFGGRAITQTGMGRNIEMFNRTYKFNSLLGGSEEILGDLGIRQAMRQLALASLAAYTAAHGVVSEVWVGDQWYNGANYGSANDNSPVRAMPSDGAYVAYYNVNTDDIVCGTNGQNPVSVTADITAGDQVKLRWKGDRGPTGDYWGHYEGPVLDYLMRCDGDCTQFYSSYGNARVYKIWQAGLDSSQARPDQGFWPSRPSGNGLWAMDDMSRNYGSWHTVTIPESTPEGQYILRHELINLSSADDLDGTAETPIGGPQYYPACVQLNVKAKDGVDPIWAPETPARSMYSTGDAIVNIYTPGPDGIENFDIPGPAVVNTVNRKRSARRFERHAKREAFAQKH</sequence>
<dbReference type="Pfam" id="PF02770">
    <property type="entry name" value="Acyl-CoA_dh_M"/>
    <property type="match status" value="1"/>
</dbReference>
<dbReference type="Pfam" id="PF00441">
    <property type="entry name" value="Acyl-CoA_dh_1"/>
    <property type="match status" value="1"/>
</dbReference>
<feature type="binding site" evidence="20">
    <location>
        <position position="31"/>
    </location>
    <ligand>
        <name>Mg(2+)</name>
        <dbReference type="ChEBI" id="CHEBI:18420"/>
    </ligand>
</feature>
<evidence type="ECO:0000256" key="18">
    <source>
        <dbReference type="ARBA" id="ARBA00053326"/>
    </source>
</evidence>
<evidence type="ECO:0000256" key="12">
    <source>
        <dbReference type="ARBA" id="ARBA00022892"/>
    </source>
</evidence>
<dbReference type="Gene3D" id="3.40.50.300">
    <property type="entry name" value="P-loop containing nucleotide triphosphate hydrolases"/>
    <property type="match status" value="1"/>
</dbReference>
<evidence type="ECO:0000256" key="13">
    <source>
        <dbReference type="ARBA" id="ARBA00022927"/>
    </source>
</evidence>
<evidence type="ECO:0000256" key="6">
    <source>
        <dbReference type="ARBA" id="ARBA00022617"/>
    </source>
</evidence>
<evidence type="ECO:0000256" key="1">
    <source>
        <dbReference type="ARBA" id="ARBA00001974"/>
    </source>
</evidence>
<evidence type="ECO:0000256" key="9">
    <source>
        <dbReference type="ARBA" id="ARBA00022723"/>
    </source>
</evidence>
<dbReference type="SUPFAM" id="SSF55856">
    <property type="entry name" value="Cytochrome b5-like heme/steroid binding domain"/>
    <property type="match status" value="1"/>
</dbReference>
<evidence type="ECO:0000256" key="15">
    <source>
        <dbReference type="ARBA" id="ARBA00023034"/>
    </source>
</evidence>
<keyword evidence="11" id="KW-0274">FAD</keyword>
<dbReference type="InterPro" id="IPR045872">
    <property type="entry name" value="Arf1-5-like"/>
</dbReference>
<dbReference type="InterPro" id="IPR013786">
    <property type="entry name" value="AcylCoA_DH/ox_N"/>
</dbReference>
<keyword evidence="14" id="KW-0408">Iron</keyword>
<dbReference type="PROSITE" id="PS51417">
    <property type="entry name" value="ARF"/>
    <property type="match status" value="1"/>
</dbReference>
<evidence type="ECO:0000256" key="17">
    <source>
        <dbReference type="ARBA" id="ARBA00023288"/>
    </source>
</evidence>
<dbReference type="Gene3D" id="2.40.110.10">
    <property type="entry name" value="Butyryl-CoA Dehydrogenase, subunit A, domain 2"/>
    <property type="match status" value="1"/>
</dbReference>
<feature type="domain" description="Cytochrome b5 heme-binding" evidence="22">
    <location>
        <begin position="196"/>
        <end position="275"/>
    </location>
</feature>